<gene>
    <name evidence="3" type="ORF">Taro_004647</name>
</gene>
<feature type="compositionally biased region" description="Basic and acidic residues" evidence="1">
    <location>
        <begin position="122"/>
        <end position="132"/>
    </location>
</feature>
<dbReference type="Pfam" id="PF00646">
    <property type="entry name" value="F-box"/>
    <property type="match status" value="1"/>
</dbReference>
<organism evidence="3 4">
    <name type="scientific">Colocasia esculenta</name>
    <name type="common">Wild taro</name>
    <name type="synonym">Arum esculentum</name>
    <dbReference type="NCBI Taxonomy" id="4460"/>
    <lineage>
        <taxon>Eukaryota</taxon>
        <taxon>Viridiplantae</taxon>
        <taxon>Streptophyta</taxon>
        <taxon>Embryophyta</taxon>
        <taxon>Tracheophyta</taxon>
        <taxon>Spermatophyta</taxon>
        <taxon>Magnoliopsida</taxon>
        <taxon>Liliopsida</taxon>
        <taxon>Araceae</taxon>
        <taxon>Aroideae</taxon>
        <taxon>Colocasieae</taxon>
        <taxon>Colocasia</taxon>
    </lineage>
</organism>
<dbReference type="Proteomes" id="UP000652761">
    <property type="component" value="Unassembled WGS sequence"/>
</dbReference>
<evidence type="ECO:0000256" key="1">
    <source>
        <dbReference type="SAM" id="MobiDB-lite"/>
    </source>
</evidence>
<evidence type="ECO:0000313" key="4">
    <source>
        <dbReference type="Proteomes" id="UP000652761"/>
    </source>
</evidence>
<reference evidence="3" key="1">
    <citation type="submission" date="2017-07" db="EMBL/GenBank/DDBJ databases">
        <title>Taro Niue Genome Assembly and Annotation.</title>
        <authorList>
            <person name="Atibalentja N."/>
            <person name="Keating K."/>
            <person name="Fields C.J."/>
        </authorList>
    </citation>
    <scope>NUCLEOTIDE SEQUENCE</scope>
    <source>
        <strain evidence="3">Niue_2</strain>
        <tissue evidence="3">Leaf</tissue>
    </source>
</reference>
<evidence type="ECO:0000313" key="3">
    <source>
        <dbReference type="EMBL" id="MQL72298.1"/>
    </source>
</evidence>
<name>A0A843TKN0_COLES</name>
<dbReference type="InterPro" id="IPR001810">
    <property type="entry name" value="F-box_dom"/>
</dbReference>
<accession>A0A843TKN0</accession>
<dbReference type="Gene3D" id="1.20.1280.50">
    <property type="match status" value="1"/>
</dbReference>
<keyword evidence="4" id="KW-1185">Reference proteome</keyword>
<comment type="caution">
    <text evidence="3">The sequence shown here is derived from an EMBL/GenBank/DDBJ whole genome shotgun (WGS) entry which is preliminary data.</text>
</comment>
<feature type="region of interest" description="Disordered" evidence="1">
    <location>
        <begin position="1"/>
        <end position="30"/>
    </location>
</feature>
<dbReference type="AlphaFoldDB" id="A0A843TKN0"/>
<evidence type="ECO:0000259" key="2">
    <source>
        <dbReference type="Pfam" id="PF00646"/>
    </source>
</evidence>
<feature type="domain" description="F-box" evidence="2">
    <location>
        <begin position="153"/>
        <end position="183"/>
    </location>
</feature>
<dbReference type="PANTHER" id="PTHR45463">
    <property type="entry name" value="OS09G0392200 PROTEIN"/>
    <property type="match status" value="1"/>
</dbReference>
<sequence>MPASDAEQDMPGPQWPWLRVPKKKARSPRPLTSTHLITLEESNLWTVNEWNRPTSNQRPPFVPALSQASGCPSSLCSSRQTNPAEARGHALLVFLRLSSASVSEDQLRPSVDQLGQDSTGVDQDHYEEHSAGCDDQDSTSQCYRDWSRLADHDALGLIARHLPVVDRIAVSKVCTSWRRVMISVRGRHDQKRRYGLPCLVYMHAKESAAAPSCRLLDPIHRDNKHTFEGVMARGATSRILFSRDGWLLLMSSPLTPPINDQDDRRTQCCDVFFLNLSSKSKMELPTLMTSNVHGQFSFSDRPTSPSCVVVAFLENS</sequence>
<protein>
    <recommendedName>
        <fullName evidence="2">F-box domain-containing protein</fullName>
    </recommendedName>
</protein>
<feature type="region of interest" description="Disordered" evidence="1">
    <location>
        <begin position="106"/>
        <end position="133"/>
    </location>
</feature>
<dbReference type="PANTHER" id="PTHR45463:SF8">
    <property type="entry name" value="OS09G0392200 PROTEIN"/>
    <property type="match status" value="1"/>
</dbReference>
<proteinExistence type="predicted"/>
<dbReference type="EMBL" id="NMUH01000126">
    <property type="protein sequence ID" value="MQL72298.1"/>
    <property type="molecule type" value="Genomic_DNA"/>
</dbReference>